<organism evidence="1 2">
    <name type="scientific">Gymnopus androsaceus JB14</name>
    <dbReference type="NCBI Taxonomy" id="1447944"/>
    <lineage>
        <taxon>Eukaryota</taxon>
        <taxon>Fungi</taxon>
        <taxon>Dikarya</taxon>
        <taxon>Basidiomycota</taxon>
        <taxon>Agaricomycotina</taxon>
        <taxon>Agaricomycetes</taxon>
        <taxon>Agaricomycetidae</taxon>
        <taxon>Agaricales</taxon>
        <taxon>Marasmiineae</taxon>
        <taxon>Omphalotaceae</taxon>
        <taxon>Gymnopus</taxon>
    </lineage>
</organism>
<dbReference type="AlphaFoldDB" id="A0A6A4IKL0"/>
<feature type="non-terminal residue" evidence="1">
    <location>
        <position position="1"/>
    </location>
</feature>
<evidence type="ECO:0000313" key="2">
    <source>
        <dbReference type="Proteomes" id="UP000799118"/>
    </source>
</evidence>
<feature type="non-terminal residue" evidence="1">
    <location>
        <position position="158"/>
    </location>
</feature>
<proteinExistence type="predicted"/>
<dbReference type="Proteomes" id="UP000799118">
    <property type="component" value="Unassembled WGS sequence"/>
</dbReference>
<dbReference type="Gene3D" id="2.40.70.10">
    <property type="entry name" value="Acid Proteases"/>
    <property type="match status" value="1"/>
</dbReference>
<name>A0A6A4IKL0_9AGAR</name>
<dbReference type="Pfam" id="PF13650">
    <property type="entry name" value="Asp_protease_2"/>
    <property type="match status" value="1"/>
</dbReference>
<reference evidence="1" key="1">
    <citation type="journal article" date="2019" name="Environ. Microbiol.">
        <title>Fungal ecological strategies reflected in gene transcription - a case study of two litter decomposers.</title>
        <authorList>
            <person name="Barbi F."/>
            <person name="Kohler A."/>
            <person name="Barry K."/>
            <person name="Baskaran P."/>
            <person name="Daum C."/>
            <person name="Fauchery L."/>
            <person name="Ihrmark K."/>
            <person name="Kuo A."/>
            <person name="LaButti K."/>
            <person name="Lipzen A."/>
            <person name="Morin E."/>
            <person name="Grigoriev I.V."/>
            <person name="Henrissat B."/>
            <person name="Lindahl B."/>
            <person name="Martin F."/>
        </authorList>
    </citation>
    <scope>NUCLEOTIDE SEQUENCE</scope>
    <source>
        <strain evidence="1">JB14</strain>
    </source>
</reference>
<dbReference type="EMBL" id="ML769389">
    <property type="protein sequence ID" value="KAE9409054.1"/>
    <property type="molecule type" value="Genomic_DNA"/>
</dbReference>
<protein>
    <submittedName>
        <fullName evidence="1">Uncharacterized protein</fullName>
    </submittedName>
</protein>
<gene>
    <name evidence="1" type="ORF">BT96DRAFT_776212</name>
</gene>
<dbReference type="CDD" id="cd00303">
    <property type="entry name" value="retropepsin_like"/>
    <property type="match status" value="1"/>
</dbReference>
<accession>A0A6A4IKL0</accession>
<dbReference type="SUPFAM" id="SSF50630">
    <property type="entry name" value="Acid proteases"/>
    <property type="match status" value="1"/>
</dbReference>
<sequence length="158" mass="17370">DPVAVFFQEFRDAVEGNGFYVAKESSSIREINALVGERAVHCVADSGCSIVAMSDATSNALGLSFDPKRRILLQSANGKTDWTLGIAKDVPFHFNDIIAFLQVHVIDSPTYNVLLGCPFEVLTQAHVQNFLSGDQHYMLTDPNTDKVVTIPTIPREFP</sequence>
<keyword evidence="2" id="KW-1185">Reference proteome</keyword>
<dbReference type="OrthoDB" id="2801388at2759"/>
<evidence type="ECO:0000313" key="1">
    <source>
        <dbReference type="EMBL" id="KAE9409054.1"/>
    </source>
</evidence>
<dbReference type="InterPro" id="IPR021109">
    <property type="entry name" value="Peptidase_aspartic_dom_sf"/>
</dbReference>